<proteinExistence type="predicted"/>
<keyword evidence="1" id="KW-0732">Signal</keyword>
<evidence type="ECO:0000313" key="3">
    <source>
        <dbReference type="Proteomes" id="UP001597474"/>
    </source>
</evidence>
<comment type="caution">
    <text evidence="2">The sequence shown here is derived from an EMBL/GenBank/DDBJ whole genome shotgun (WGS) entry which is preliminary data.</text>
</comment>
<accession>A0ABW5U579</accession>
<dbReference type="EMBL" id="JBHUMP010000016">
    <property type="protein sequence ID" value="MFD2741046.1"/>
    <property type="molecule type" value="Genomic_DNA"/>
</dbReference>
<protein>
    <submittedName>
        <fullName evidence="2">Uncharacterized protein</fullName>
    </submittedName>
</protein>
<reference evidence="3" key="1">
    <citation type="journal article" date="2019" name="Int. J. Syst. Evol. Microbiol.">
        <title>The Global Catalogue of Microorganisms (GCM) 10K type strain sequencing project: providing services to taxonomists for standard genome sequencing and annotation.</title>
        <authorList>
            <consortium name="The Broad Institute Genomics Platform"/>
            <consortium name="The Broad Institute Genome Sequencing Center for Infectious Disease"/>
            <person name="Wu L."/>
            <person name="Ma J."/>
        </authorList>
    </citation>
    <scope>NUCLEOTIDE SEQUENCE [LARGE SCALE GENOMIC DNA]</scope>
    <source>
        <strain evidence="3">TISTR 2562</strain>
    </source>
</reference>
<evidence type="ECO:0000256" key="1">
    <source>
        <dbReference type="SAM" id="SignalP"/>
    </source>
</evidence>
<dbReference type="RefSeq" id="WP_386375471.1">
    <property type="nucleotide sequence ID" value="NZ_JBHUMP010000016.1"/>
</dbReference>
<dbReference type="Proteomes" id="UP001597474">
    <property type="component" value="Unassembled WGS sequence"/>
</dbReference>
<sequence>MLKIALATLIVTASAAFADAPVIRNVNITRSGDLWNFDVTVQHDDTGWDDYADAWRILDEQGNVLGQRNLAHPHVDEQPFTRSLSGIAVPSGVKEIEIQVHDTKGGWTKGGKRIRLR</sequence>
<feature type="signal peptide" evidence="1">
    <location>
        <begin position="1"/>
        <end position="18"/>
    </location>
</feature>
<gene>
    <name evidence="2" type="ORF">ACFSUD_15790</name>
</gene>
<evidence type="ECO:0000313" key="2">
    <source>
        <dbReference type="EMBL" id="MFD2741046.1"/>
    </source>
</evidence>
<organism evidence="2 3">
    <name type="scientific">Sulfitobacter aestuarii</name>
    <dbReference type="NCBI Taxonomy" id="2161676"/>
    <lineage>
        <taxon>Bacteria</taxon>
        <taxon>Pseudomonadati</taxon>
        <taxon>Pseudomonadota</taxon>
        <taxon>Alphaproteobacteria</taxon>
        <taxon>Rhodobacterales</taxon>
        <taxon>Roseobacteraceae</taxon>
        <taxon>Sulfitobacter</taxon>
    </lineage>
</organism>
<keyword evidence="3" id="KW-1185">Reference proteome</keyword>
<feature type="chain" id="PRO_5046401516" evidence="1">
    <location>
        <begin position="19"/>
        <end position="117"/>
    </location>
</feature>
<name>A0ABW5U579_9RHOB</name>